<evidence type="ECO:0000313" key="10">
    <source>
        <dbReference type="EMBL" id="CAD7401650.1"/>
    </source>
</evidence>
<evidence type="ECO:0000256" key="6">
    <source>
        <dbReference type="ARBA" id="ARBA00023242"/>
    </source>
</evidence>
<evidence type="ECO:0000256" key="1">
    <source>
        <dbReference type="ARBA" id="ARBA00004123"/>
    </source>
</evidence>
<dbReference type="AlphaFoldDB" id="A0A7R9CUA3"/>
<reference evidence="10" key="1">
    <citation type="submission" date="2020-11" db="EMBL/GenBank/DDBJ databases">
        <authorList>
            <person name="Tran Van P."/>
        </authorList>
    </citation>
    <scope>NUCLEOTIDE SEQUENCE</scope>
</reference>
<dbReference type="GO" id="GO:0003690">
    <property type="term" value="F:double-stranded DNA binding"/>
    <property type="evidence" value="ECO:0007669"/>
    <property type="project" value="TreeGrafter"/>
</dbReference>
<dbReference type="SUPFAM" id="SSF46785">
    <property type="entry name" value="Winged helix' DNA-binding domain"/>
    <property type="match status" value="1"/>
</dbReference>
<evidence type="ECO:0000259" key="9">
    <source>
        <dbReference type="Pfam" id="PF18517"/>
    </source>
</evidence>
<evidence type="ECO:0000256" key="2">
    <source>
        <dbReference type="ARBA" id="ARBA00007922"/>
    </source>
</evidence>
<keyword evidence="5" id="KW-0233">DNA recombination</keyword>
<dbReference type="Pfam" id="PF18517">
    <property type="entry name" value="LZ3wCH"/>
    <property type="match status" value="1"/>
</dbReference>
<feature type="domain" description="Homologous-pairing protein 2 winged helix" evidence="8">
    <location>
        <begin position="50"/>
        <end position="107"/>
    </location>
</feature>
<evidence type="ECO:0000256" key="5">
    <source>
        <dbReference type="ARBA" id="ARBA00023172"/>
    </source>
</evidence>
<dbReference type="GO" id="GO:0007129">
    <property type="term" value="P:homologous chromosome pairing at meiosis"/>
    <property type="evidence" value="ECO:0007669"/>
    <property type="project" value="TreeGrafter"/>
</dbReference>
<evidence type="ECO:0000256" key="4">
    <source>
        <dbReference type="ARBA" id="ARBA00023054"/>
    </source>
</evidence>
<sequence length="252" mass="28999">MERYGLDMNVEKSKMKKVTRNTNPVKKVTIDRKEFQKVEEFCYLGSKVTANVLKYLGDQNRPYNAIDIATNLHNEYGKTVVQKSLDKLVDQGKVIVKTYGKQKIYGIKQDSSKSFQDVSNELKELDAVDLKLTNELQVCEKELTSFQKNLKDLLSEPTTKDLHIHTSDIDSLIGVLNMKWTQISENPLQVSAEDKERIITDYNKHTKEWRKRKAICMSMVEAILENYPKTKTEFLEEVGIETDESVGVTLPE</sequence>
<dbReference type="GO" id="GO:0010774">
    <property type="term" value="P:meiotic strand invasion involved in reciprocal meiotic recombination"/>
    <property type="evidence" value="ECO:0007669"/>
    <property type="project" value="TreeGrafter"/>
</dbReference>
<evidence type="ECO:0000259" key="8">
    <source>
        <dbReference type="Pfam" id="PF07106"/>
    </source>
</evidence>
<dbReference type="PANTHER" id="PTHR15938">
    <property type="entry name" value="TBP-1 INTERACTING PROTEIN"/>
    <property type="match status" value="1"/>
</dbReference>
<proteinExistence type="inferred from homology"/>
<accession>A0A7R9CUA3</accession>
<protein>
    <recommendedName>
        <fullName evidence="3">Homologous-pairing protein 2 homolog</fullName>
    </recommendedName>
</protein>
<dbReference type="InterPro" id="IPR010776">
    <property type="entry name" value="Hop2_WH_dom"/>
</dbReference>
<keyword evidence="7" id="KW-0469">Meiosis</keyword>
<dbReference type="Pfam" id="PF07106">
    <property type="entry name" value="WHD_TBPIP"/>
    <property type="match status" value="1"/>
</dbReference>
<dbReference type="Gene3D" id="1.10.10.10">
    <property type="entry name" value="Winged helix-like DNA-binding domain superfamily/Winged helix DNA-binding domain"/>
    <property type="match status" value="1"/>
</dbReference>
<dbReference type="GO" id="GO:0000794">
    <property type="term" value="C:condensed nuclear chromosome"/>
    <property type="evidence" value="ECO:0007669"/>
    <property type="project" value="TreeGrafter"/>
</dbReference>
<comment type="subcellular location">
    <subcellularLocation>
        <location evidence="1">Nucleus</location>
    </subcellularLocation>
</comment>
<feature type="domain" description="Leucine zipper with capping helix" evidence="9">
    <location>
        <begin position="190"/>
        <end position="247"/>
    </location>
</feature>
<dbReference type="InterPro" id="IPR036388">
    <property type="entry name" value="WH-like_DNA-bd_sf"/>
</dbReference>
<dbReference type="GO" id="GO:0120230">
    <property type="term" value="F:recombinase activator activity"/>
    <property type="evidence" value="ECO:0007669"/>
    <property type="project" value="TreeGrafter"/>
</dbReference>
<comment type="similarity">
    <text evidence="2">Belongs to the HOP2 family.</text>
</comment>
<dbReference type="InterPro" id="IPR036390">
    <property type="entry name" value="WH_DNA-bd_sf"/>
</dbReference>
<dbReference type="GO" id="GO:0000709">
    <property type="term" value="P:meiotic joint molecule formation"/>
    <property type="evidence" value="ECO:0007669"/>
    <property type="project" value="TreeGrafter"/>
</dbReference>
<dbReference type="GO" id="GO:0120231">
    <property type="term" value="C:DNA recombinase auxiliary factor complex"/>
    <property type="evidence" value="ECO:0007669"/>
    <property type="project" value="TreeGrafter"/>
</dbReference>
<dbReference type="InterPro" id="IPR040661">
    <property type="entry name" value="LZ3wCH"/>
</dbReference>
<organism evidence="10">
    <name type="scientific">Timema cristinae</name>
    <name type="common">Walking stick</name>
    <dbReference type="NCBI Taxonomy" id="61476"/>
    <lineage>
        <taxon>Eukaryota</taxon>
        <taxon>Metazoa</taxon>
        <taxon>Ecdysozoa</taxon>
        <taxon>Arthropoda</taxon>
        <taxon>Hexapoda</taxon>
        <taxon>Insecta</taxon>
        <taxon>Pterygota</taxon>
        <taxon>Neoptera</taxon>
        <taxon>Polyneoptera</taxon>
        <taxon>Phasmatodea</taxon>
        <taxon>Timematodea</taxon>
        <taxon>Timematoidea</taxon>
        <taxon>Timematidae</taxon>
        <taxon>Timema</taxon>
    </lineage>
</organism>
<keyword evidence="6" id="KW-0539">Nucleus</keyword>
<keyword evidence="4" id="KW-0175">Coiled coil</keyword>
<gene>
    <name evidence="10" type="ORF">TCEB3V08_LOCUS6108</name>
</gene>
<name>A0A7R9CUA3_TIMCR</name>
<dbReference type="EMBL" id="OC318356">
    <property type="protein sequence ID" value="CAD7401650.1"/>
    <property type="molecule type" value="Genomic_DNA"/>
</dbReference>
<dbReference type="PANTHER" id="PTHR15938:SF0">
    <property type="entry name" value="HOMOLOGOUS-PAIRING PROTEIN 2 HOMOLOG"/>
    <property type="match status" value="1"/>
</dbReference>
<evidence type="ECO:0000256" key="7">
    <source>
        <dbReference type="ARBA" id="ARBA00023254"/>
    </source>
</evidence>
<evidence type="ECO:0000256" key="3">
    <source>
        <dbReference type="ARBA" id="ARBA00016093"/>
    </source>
</evidence>